<name>F1KTP6_ASCSU</name>
<dbReference type="InterPro" id="IPR001494">
    <property type="entry name" value="Importin-beta_N"/>
</dbReference>
<keyword evidence="4" id="KW-0963">Cytoplasm</keyword>
<proteinExistence type="evidence at transcript level"/>
<keyword evidence="5" id="KW-0653">Protein transport</keyword>
<accession>F1KTP6</accession>
<evidence type="ECO:0000256" key="6">
    <source>
        <dbReference type="ARBA" id="ARBA00023242"/>
    </source>
</evidence>
<evidence type="ECO:0000256" key="1">
    <source>
        <dbReference type="ARBA" id="ARBA00004123"/>
    </source>
</evidence>
<dbReference type="AlphaFoldDB" id="F1KTP6"/>
<feature type="domain" description="Importin N-terminal" evidence="8">
    <location>
        <begin position="28"/>
        <end position="106"/>
    </location>
</feature>
<dbReference type="SMART" id="SM00913">
    <property type="entry name" value="IBN_N"/>
    <property type="match status" value="1"/>
</dbReference>
<protein>
    <submittedName>
        <fullName evidence="9">Importin-7</fullName>
    </submittedName>
</protein>
<comment type="subcellular location">
    <subcellularLocation>
        <location evidence="2">Cytoplasm</location>
    </subcellularLocation>
    <subcellularLocation>
        <location evidence="1">Nucleus</location>
    </subcellularLocation>
</comment>
<evidence type="ECO:0000259" key="8">
    <source>
        <dbReference type="PROSITE" id="PS50166"/>
    </source>
</evidence>
<evidence type="ECO:0000256" key="5">
    <source>
        <dbReference type="ARBA" id="ARBA00022927"/>
    </source>
</evidence>
<evidence type="ECO:0000256" key="3">
    <source>
        <dbReference type="ARBA" id="ARBA00022448"/>
    </source>
</evidence>
<feature type="compositionally biased region" description="Acidic residues" evidence="7">
    <location>
        <begin position="895"/>
        <end position="920"/>
    </location>
</feature>
<dbReference type="PROSITE" id="PS50166">
    <property type="entry name" value="IMPORTIN_B_NT"/>
    <property type="match status" value="1"/>
</dbReference>
<dbReference type="SUPFAM" id="SSF48371">
    <property type="entry name" value="ARM repeat"/>
    <property type="match status" value="1"/>
</dbReference>
<dbReference type="Gene3D" id="1.25.10.10">
    <property type="entry name" value="Leucine-rich Repeat Variant"/>
    <property type="match status" value="1"/>
</dbReference>
<feature type="region of interest" description="Disordered" evidence="7">
    <location>
        <begin position="881"/>
        <end position="959"/>
    </location>
</feature>
<evidence type="ECO:0000313" key="9">
    <source>
        <dbReference type="EMBL" id="ADY41250.1"/>
    </source>
</evidence>
<dbReference type="InterPro" id="IPR011989">
    <property type="entry name" value="ARM-like"/>
</dbReference>
<dbReference type="GO" id="GO:0005829">
    <property type="term" value="C:cytosol"/>
    <property type="evidence" value="ECO:0007669"/>
    <property type="project" value="TreeGrafter"/>
</dbReference>
<dbReference type="EMBL" id="JI165700">
    <property type="protein sequence ID" value="ADY41250.1"/>
    <property type="molecule type" value="mRNA"/>
</dbReference>
<keyword evidence="3" id="KW-0813">Transport</keyword>
<dbReference type="GO" id="GO:0006606">
    <property type="term" value="P:protein import into nucleus"/>
    <property type="evidence" value="ECO:0007669"/>
    <property type="project" value="TreeGrafter"/>
</dbReference>
<organism evidence="9">
    <name type="scientific">Ascaris suum</name>
    <name type="common">Pig roundworm</name>
    <name type="synonym">Ascaris lumbricoides</name>
    <dbReference type="NCBI Taxonomy" id="6253"/>
    <lineage>
        <taxon>Eukaryota</taxon>
        <taxon>Metazoa</taxon>
        <taxon>Ecdysozoa</taxon>
        <taxon>Nematoda</taxon>
        <taxon>Chromadorea</taxon>
        <taxon>Rhabditida</taxon>
        <taxon>Spirurina</taxon>
        <taxon>Ascaridomorpha</taxon>
        <taxon>Ascaridoidea</taxon>
        <taxon>Ascarididae</taxon>
        <taxon>Ascaris</taxon>
    </lineage>
</organism>
<dbReference type="InterPro" id="IPR016024">
    <property type="entry name" value="ARM-type_fold"/>
</dbReference>
<reference evidence="9" key="1">
    <citation type="journal article" date="2011" name="Genome Res.">
        <title>Deep small RNA sequencing from the nematode Ascaris reveals conservation, functional diversification, and novel developmental profiles.</title>
        <authorList>
            <person name="Wang J."/>
            <person name="Czech B."/>
            <person name="Crunk A."/>
            <person name="Wallace A."/>
            <person name="Mitreva M."/>
            <person name="Hannon G.J."/>
            <person name="Davis R.E."/>
        </authorList>
    </citation>
    <scope>NUCLEOTIDE SEQUENCE</scope>
</reference>
<feature type="compositionally biased region" description="Basic and acidic residues" evidence="7">
    <location>
        <begin position="885"/>
        <end position="894"/>
    </location>
</feature>
<dbReference type="GO" id="GO:0005635">
    <property type="term" value="C:nuclear envelope"/>
    <property type="evidence" value="ECO:0007669"/>
    <property type="project" value="TreeGrafter"/>
</dbReference>
<dbReference type="GO" id="GO:0031267">
    <property type="term" value="F:small GTPase binding"/>
    <property type="evidence" value="ECO:0007669"/>
    <property type="project" value="InterPro"/>
</dbReference>
<dbReference type="Pfam" id="PF03810">
    <property type="entry name" value="IBN_N"/>
    <property type="match status" value="1"/>
</dbReference>
<evidence type="ECO:0000256" key="7">
    <source>
        <dbReference type="SAM" id="MobiDB-lite"/>
    </source>
</evidence>
<dbReference type="PANTHER" id="PTHR10997">
    <property type="entry name" value="IMPORTIN-7, 8, 11"/>
    <property type="match status" value="1"/>
</dbReference>
<keyword evidence="6" id="KW-0539">Nucleus</keyword>
<sequence>MSGTVSMERDGVVRALHATTSSTNQKEATVYLDHATKLMGFAPLLLQIIMDESVDCSARQAAVIYLKNVINRSWALDEEEKASGTFVLPEQDKHIIREHIIDAIVASPEAIRVQLCTAVGTIMRHDFPKEWPHLPQKVTTLLHSVDGPSWLGALLVVRRLVKLYEYRRVREKKPLVETMTVLLPMLLDRLVTLMADTSQESCLLQKIILKIFYGLVQFSLNMEMLDMNALGQWLEQLRIVIERPVPPEVNAVEEDDRQRTVWWKCKKWASATTQRIFERYGSPGQVESDYTQFAENYMAHFAVPTVNTCLGVLDRYRNGEYVSPRVLHSILQYVSTAVSQSHTWKVIKPHCQEIVQTIIFPLMKHTDEDEELWNDSPEDYVRLKYDLYDELHNPSVAAVAVLASAAKRKDVLQPILQFVLAILNSPDADARDQDGALRLIGELSSALIKNKLYKKDVEKLVEAVIVPRITNQVRFLRARACWAVKEFSDAKFTTPRILQKIVDTLVSRVADPNEELPVKVEAAIAVQLLLHDQPKVHAMIKPHVRVVVIEVLRLVARAEIEEMTAVMDELMEQYVDDVVPIAVDVTTELANIFLQLTLAENQEEDRTVTIMGILSTLGSVLEIVEENSEVMAHVEVQVLRVIKSVLDNYQIDYFEEILALTNSLILTSVSEPMWEIFFDIHRVAVNEGGSLFVDMMPVLHSYLTVDTDSFLARPERVNALVEMAVNMFNDEFGEDDQIHAAKLLECLILQCQGRIDNLVPDIVQLAITRLHQPFEDGKELRPMLLLVICAGLYYNSETFVNLAPRLQPHTVNTLNYIVNELITAAPKLSGIHDRKMVVIALCTLAKLAPELRPSLIDEQAPRINEEIVALLDGLQKAMKSQAESRLAEEKRQEQEGSELQDDEEREEDLADSEDEIDEGTLEYLETLAKHQRKAERTSEANTGDSEETESDSGDDEEWDDDSLEAYFTPIDDDDAADAFVFYKETLETLQKSDERLLMALTTCSDAEKASALQKILTVCGQRVSLAKSKKVEQQGGYAFNVDARLCQLLSILVVDRLVKALNAENRCSGQHCFSLYNSILLY</sequence>
<dbReference type="PANTHER" id="PTHR10997:SF18">
    <property type="entry name" value="D-IMPORTIN 7_RANBP7"/>
    <property type="match status" value="1"/>
</dbReference>
<feature type="compositionally biased region" description="Acidic residues" evidence="7">
    <location>
        <begin position="944"/>
        <end position="959"/>
    </location>
</feature>
<evidence type="ECO:0000256" key="2">
    <source>
        <dbReference type="ARBA" id="ARBA00004496"/>
    </source>
</evidence>
<evidence type="ECO:0000256" key="4">
    <source>
        <dbReference type="ARBA" id="ARBA00022490"/>
    </source>
</evidence>